<accession>A0A7D9HIH1</accession>
<evidence type="ECO:0000313" key="4">
    <source>
        <dbReference type="Proteomes" id="UP001152795"/>
    </source>
</evidence>
<dbReference type="PROSITE" id="PS50297">
    <property type="entry name" value="ANK_REP_REGION"/>
    <property type="match status" value="3"/>
</dbReference>
<dbReference type="OrthoDB" id="3666223at2759"/>
<organism evidence="3 4">
    <name type="scientific">Paramuricea clavata</name>
    <name type="common">Red gorgonian</name>
    <name type="synonym">Violescent sea-whip</name>
    <dbReference type="NCBI Taxonomy" id="317549"/>
    <lineage>
        <taxon>Eukaryota</taxon>
        <taxon>Metazoa</taxon>
        <taxon>Cnidaria</taxon>
        <taxon>Anthozoa</taxon>
        <taxon>Octocorallia</taxon>
        <taxon>Malacalcyonacea</taxon>
        <taxon>Plexauridae</taxon>
        <taxon>Paramuricea</taxon>
    </lineage>
</organism>
<dbReference type="EMBL" id="CACRXK020000854">
    <property type="protein sequence ID" value="CAB3985305.1"/>
    <property type="molecule type" value="Genomic_DNA"/>
</dbReference>
<feature type="region of interest" description="Disordered" evidence="2">
    <location>
        <begin position="37"/>
        <end position="86"/>
    </location>
</feature>
<dbReference type="Pfam" id="PF12796">
    <property type="entry name" value="Ank_2"/>
    <property type="match status" value="1"/>
</dbReference>
<dbReference type="AlphaFoldDB" id="A0A7D9HIH1"/>
<feature type="compositionally biased region" description="Basic and acidic residues" evidence="2">
    <location>
        <begin position="37"/>
        <end position="59"/>
    </location>
</feature>
<keyword evidence="4" id="KW-1185">Reference proteome</keyword>
<sequence>MSCMSKNTTEVQSQDADQGHKGSEIIVKTIIKQEKNLAIENPDRSSVHSNENGKRKEIRQTVTVPKKTEIKPADTIKDSPNSTKEHKHLKTVKDVTQTPNVLKPSLKIPDSAAERHRIKTYMLVPSYHGFKDFSPIVLGSRTRSRKTEPVKTEKEDDVPVTKPPEKSEKDIPLLVIETVGKKAVKQDVVAKNEQLRDFVKNSILKQGMLKQELELNEKNEDAEQFENREKRNLSVNRNTGETVLHKASRMGYDETVYHCIQQGSDSNAKDNAGWTPLHEACSRGHSDVVRVLVKYNADVNACSNDGIRPIHDAADNGKIDSLRLLMAYDADPFISTYSGRSVVDCAKRTEAKDYIKACIGDLYLNDERNTVAGVDHENRWDFRGSSSILDKDRKYLGDIFDNVPKQQSNNSVEFEWSETPHLPTYSLPLVKDGIVVGRKNYIMFHDLQEALNKPRQNVVRLLKRTKIREINLAEFKKEVSSRYFNKLSECPPASEEGKVELVPLNWTVRSLLKIKCEQLAL</sequence>
<dbReference type="GO" id="GO:0000122">
    <property type="term" value="P:negative regulation of transcription by RNA polymerase II"/>
    <property type="evidence" value="ECO:0007669"/>
    <property type="project" value="TreeGrafter"/>
</dbReference>
<dbReference type="SMART" id="SM00248">
    <property type="entry name" value="ANK"/>
    <property type="match status" value="3"/>
</dbReference>
<dbReference type="InterPro" id="IPR047144">
    <property type="entry name" value="BCOR-like"/>
</dbReference>
<gene>
    <name evidence="3" type="ORF">PACLA_8A020826</name>
</gene>
<feature type="region of interest" description="Disordered" evidence="2">
    <location>
        <begin position="141"/>
        <end position="166"/>
    </location>
</feature>
<evidence type="ECO:0000313" key="3">
    <source>
        <dbReference type="EMBL" id="CAB3985305.1"/>
    </source>
</evidence>
<dbReference type="GO" id="GO:0005634">
    <property type="term" value="C:nucleus"/>
    <property type="evidence" value="ECO:0007669"/>
    <property type="project" value="TreeGrafter"/>
</dbReference>
<dbReference type="PANTHER" id="PTHR24117:SF9">
    <property type="entry name" value="BCL-6 COREPRESSOR PCGF1 BINDING DOMAIN-CONTAINING PROTEIN"/>
    <property type="match status" value="1"/>
</dbReference>
<comment type="similarity">
    <text evidence="1">Belongs to the BCOR family.</text>
</comment>
<dbReference type="Gene3D" id="3.10.260.40">
    <property type="entry name" value="BCL-6 corepressor, PCGF1 binding domain"/>
    <property type="match status" value="1"/>
</dbReference>
<dbReference type="PROSITE" id="PS50088">
    <property type="entry name" value="ANK_REPEAT"/>
    <property type="match status" value="3"/>
</dbReference>
<dbReference type="InterPro" id="IPR002110">
    <property type="entry name" value="Ankyrin_rpt"/>
</dbReference>
<feature type="compositionally biased region" description="Polar residues" evidence="2">
    <location>
        <begin position="1"/>
        <end position="16"/>
    </location>
</feature>
<feature type="compositionally biased region" description="Basic and acidic residues" evidence="2">
    <location>
        <begin position="145"/>
        <end position="166"/>
    </location>
</feature>
<dbReference type="InterPro" id="IPR036770">
    <property type="entry name" value="Ankyrin_rpt-contain_sf"/>
</dbReference>
<dbReference type="PANTHER" id="PTHR24117">
    <property type="entry name" value="AGAP007537-PB"/>
    <property type="match status" value="1"/>
</dbReference>
<evidence type="ECO:0000256" key="1">
    <source>
        <dbReference type="ARBA" id="ARBA00034703"/>
    </source>
</evidence>
<dbReference type="Gene3D" id="1.25.40.20">
    <property type="entry name" value="Ankyrin repeat-containing domain"/>
    <property type="match status" value="1"/>
</dbReference>
<proteinExistence type="inferred from homology"/>
<dbReference type="InterPro" id="IPR038227">
    <property type="entry name" value="PUFD_som_sf"/>
</dbReference>
<dbReference type="GO" id="GO:0003714">
    <property type="term" value="F:transcription corepressor activity"/>
    <property type="evidence" value="ECO:0007669"/>
    <property type="project" value="TreeGrafter"/>
</dbReference>
<reference evidence="3" key="1">
    <citation type="submission" date="2020-04" db="EMBL/GenBank/DDBJ databases">
        <authorList>
            <person name="Alioto T."/>
            <person name="Alioto T."/>
            <person name="Gomez Garrido J."/>
        </authorList>
    </citation>
    <scope>NUCLEOTIDE SEQUENCE</scope>
    <source>
        <strain evidence="3">A484AB</strain>
    </source>
</reference>
<evidence type="ECO:0000256" key="2">
    <source>
        <dbReference type="SAM" id="MobiDB-lite"/>
    </source>
</evidence>
<comment type="caution">
    <text evidence="3">The sequence shown here is derived from an EMBL/GenBank/DDBJ whole genome shotgun (WGS) entry which is preliminary data.</text>
</comment>
<protein>
    <submittedName>
        <fullName evidence="3">BCL-6 corepressor 1 isoform X1</fullName>
    </submittedName>
</protein>
<dbReference type="SUPFAM" id="SSF48403">
    <property type="entry name" value="Ankyrin repeat"/>
    <property type="match status" value="1"/>
</dbReference>
<dbReference type="Proteomes" id="UP001152795">
    <property type="component" value="Unassembled WGS sequence"/>
</dbReference>
<feature type="compositionally biased region" description="Basic and acidic residues" evidence="2">
    <location>
        <begin position="66"/>
        <end position="77"/>
    </location>
</feature>
<name>A0A7D9HIH1_PARCT</name>
<feature type="region of interest" description="Disordered" evidence="2">
    <location>
        <begin position="1"/>
        <end position="23"/>
    </location>
</feature>